<reference evidence="1 2" key="1">
    <citation type="submission" date="2019-02" db="EMBL/GenBank/DDBJ databases">
        <title>Genomic Encyclopedia of Type Strains, Phase IV (KMG-IV): sequencing the most valuable type-strain genomes for metagenomic binning, comparative biology and taxonomic classification.</title>
        <authorList>
            <person name="Goeker M."/>
        </authorList>
    </citation>
    <scope>NUCLEOTIDE SEQUENCE [LARGE SCALE GENOMIC DNA]</scope>
    <source>
        <strain evidence="1 2">DSM 101727</strain>
    </source>
</reference>
<dbReference type="RefSeq" id="WP_130348663.1">
    <property type="nucleotide sequence ID" value="NZ_SGWQ01000018.1"/>
</dbReference>
<evidence type="ECO:0000313" key="2">
    <source>
        <dbReference type="Proteomes" id="UP000294257"/>
    </source>
</evidence>
<dbReference type="OrthoDB" id="2596042at2"/>
<comment type="caution">
    <text evidence="1">The sequence shown here is derived from an EMBL/GenBank/DDBJ whole genome shotgun (WGS) entry which is preliminary data.</text>
</comment>
<gene>
    <name evidence="1" type="ORF">EV193_11825</name>
</gene>
<dbReference type="InterPro" id="IPR011051">
    <property type="entry name" value="RmlC_Cupin_sf"/>
</dbReference>
<evidence type="ECO:0000313" key="1">
    <source>
        <dbReference type="EMBL" id="RZS29771.1"/>
    </source>
</evidence>
<sequence>MPPPACVLADLAERLSTEGPTLPRQWGLAGKHFREWADQPDLREKLRAFLIGLSPEISTALISRSRETTTHYAWCLRDRSSEPFSFWLHQYKPQHDWRRGYADSVHNHRYHFCTTLLRGGYTHERYRAAIDPETRLISSVELIRSANCTTGNSGHLWCHEFHRIPHAEDGTLTFLVKSRAMRESSLSFDPATRASQRHVPVESRLDTLASAL</sequence>
<organism evidence="1 2">
    <name type="scientific">Herbihabitans rhizosphaerae</name>
    <dbReference type="NCBI Taxonomy" id="1872711"/>
    <lineage>
        <taxon>Bacteria</taxon>
        <taxon>Bacillati</taxon>
        <taxon>Actinomycetota</taxon>
        <taxon>Actinomycetes</taxon>
        <taxon>Pseudonocardiales</taxon>
        <taxon>Pseudonocardiaceae</taxon>
        <taxon>Herbihabitans</taxon>
    </lineage>
</organism>
<accession>A0A4V2ERA5</accession>
<dbReference type="Proteomes" id="UP000294257">
    <property type="component" value="Unassembled WGS sequence"/>
</dbReference>
<protein>
    <submittedName>
        <fullName evidence="1">Uncharacterized protein</fullName>
    </submittedName>
</protein>
<dbReference type="EMBL" id="SGWQ01000018">
    <property type="protein sequence ID" value="RZS29771.1"/>
    <property type="molecule type" value="Genomic_DNA"/>
</dbReference>
<name>A0A4V2ERA5_9PSEU</name>
<proteinExistence type="predicted"/>
<dbReference type="SUPFAM" id="SSF51182">
    <property type="entry name" value="RmlC-like cupins"/>
    <property type="match status" value="1"/>
</dbReference>
<dbReference type="AlphaFoldDB" id="A0A4V2ERA5"/>
<keyword evidence="2" id="KW-1185">Reference proteome</keyword>